<keyword evidence="12" id="KW-1185">Reference proteome</keyword>
<protein>
    <recommendedName>
        <fullName evidence="4">NAD(+) diphosphatase</fullName>
        <ecNumber evidence="4">3.6.1.22</ecNumber>
    </recommendedName>
</protein>
<dbReference type="RefSeq" id="WP_249736150.1">
    <property type="nucleotide sequence ID" value="NZ_JAKNCJ010000001.1"/>
</dbReference>
<evidence type="ECO:0000256" key="8">
    <source>
        <dbReference type="ARBA" id="ARBA00023027"/>
    </source>
</evidence>
<dbReference type="InterPro" id="IPR015376">
    <property type="entry name" value="Znr_NADH_PPase"/>
</dbReference>
<dbReference type="SUPFAM" id="SSF55811">
    <property type="entry name" value="Nudix"/>
    <property type="match status" value="1"/>
</dbReference>
<dbReference type="Gene3D" id="3.90.79.20">
    <property type="match status" value="1"/>
</dbReference>
<evidence type="ECO:0000313" key="11">
    <source>
        <dbReference type="EMBL" id="MCL6421986.1"/>
    </source>
</evidence>
<comment type="catalytic activity">
    <reaction evidence="9">
        <text>a 5'-end NAD(+)-phospho-ribonucleoside in mRNA + H2O = a 5'-end phospho-adenosine-phospho-ribonucleoside in mRNA + beta-nicotinamide D-ribonucleotide + 2 H(+)</text>
        <dbReference type="Rhea" id="RHEA:60876"/>
        <dbReference type="Rhea" id="RHEA-COMP:15698"/>
        <dbReference type="Rhea" id="RHEA-COMP:15719"/>
        <dbReference type="ChEBI" id="CHEBI:14649"/>
        <dbReference type="ChEBI" id="CHEBI:15377"/>
        <dbReference type="ChEBI" id="CHEBI:15378"/>
        <dbReference type="ChEBI" id="CHEBI:144029"/>
        <dbReference type="ChEBI" id="CHEBI:144051"/>
    </reaction>
    <physiologicalReaction direction="left-to-right" evidence="9">
        <dbReference type="Rhea" id="RHEA:60877"/>
    </physiologicalReaction>
</comment>
<comment type="similarity">
    <text evidence="3">Belongs to the Nudix hydrolase family. NudC subfamily.</text>
</comment>
<evidence type="ECO:0000256" key="3">
    <source>
        <dbReference type="ARBA" id="ARBA00009595"/>
    </source>
</evidence>
<keyword evidence="7" id="KW-0460">Magnesium</keyword>
<dbReference type="PANTHER" id="PTHR42904:SF6">
    <property type="entry name" value="NAD-CAPPED RNA HYDROLASE NUDT12"/>
    <property type="match status" value="1"/>
</dbReference>
<dbReference type="EMBL" id="JAKNCJ010000001">
    <property type="protein sequence ID" value="MCL6421986.1"/>
    <property type="molecule type" value="Genomic_DNA"/>
</dbReference>
<dbReference type="Pfam" id="PF09297">
    <property type="entry name" value="Zn_ribbon_NUD"/>
    <property type="match status" value="1"/>
</dbReference>
<dbReference type="InterPro" id="IPR015375">
    <property type="entry name" value="NADH_PPase-like_N"/>
</dbReference>
<evidence type="ECO:0000313" key="12">
    <source>
        <dbReference type="Proteomes" id="UP001203761"/>
    </source>
</evidence>
<gene>
    <name evidence="11" type="primary">nudC</name>
    <name evidence="11" type="ORF">Bequi_01055</name>
</gene>
<feature type="domain" description="Nudix hydrolase" evidence="10">
    <location>
        <begin position="164"/>
        <end position="289"/>
    </location>
</feature>
<evidence type="ECO:0000256" key="5">
    <source>
        <dbReference type="ARBA" id="ARBA00022723"/>
    </source>
</evidence>
<dbReference type="InterPro" id="IPR000086">
    <property type="entry name" value="NUDIX_hydrolase_dom"/>
</dbReference>
<comment type="cofactor">
    <cofactor evidence="2">
        <name>Zn(2+)</name>
        <dbReference type="ChEBI" id="CHEBI:29105"/>
    </cofactor>
</comment>
<dbReference type="CDD" id="cd03429">
    <property type="entry name" value="NUDIX_NADH_pyrophosphatase_Nudt13"/>
    <property type="match status" value="1"/>
</dbReference>
<comment type="caution">
    <text evidence="11">The sequence shown here is derived from an EMBL/GenBank/DDBJ whole genome shotgun (WGS) entry which is preliminary data.</text>
</comment>
<keyword evidence="8" id="KW-0520">NAD</keyword>
<accession>A0ABT0QWH4</accession>
<keyword evidence="6 11" id="KW-0378">Hydrolase</keyword>
<organism evidence="11 12">
    <name type="scientific">Brachybacterium equifaecis</name>
    <dbReference type="NCBI Taxonomy" id="2910770"/>
    <lineage>
        <taxon>Bacteria</taxon>
        <taxon>Bacillati</taxon>
        <taxon>Actinomycetota</taxon>
        <taxon>Actinomycetes</taxon>
        <taxon>Micrococcales</taxon>
        <taxon>Dermabacteraceae</taxon>
        <taxon>Brachybacterium</taxon>
    </lineage>
</organism>
<dbReference type="NCBIfam" id="NF001299">
    <property type="entry name" value="PRK00241.1"/>
    <property type="match status" value="1"/>
</dbReference>
<keyword evidence="5" id="KW-0479">Metal-binding</keyword>
<proteinExistence type="inferred from homology"/>
<dbReference type="Pfam" id="PF00293">
    <property type="entry name" value="NUDIX"/>
    <property type="match status" value="1"/>
</dbReference>
<dbReference type="PANTHER" id="PTHR42904">
    <property type="entry name" value="NUDIX HYDROLASE, NUDC SUBFAMILY"/>
    <property type="match status" value="1"/>
</dbReference>
<dbReference type="EC" id="3.6.1.22" evidence="4"/>
<evidence type="ECO:0000256" key="4">
    <source>
        <dbReference type="ARBA" id="ARBA00012381"/>
    </source>
</evidence>
<dbReference type="InterPro" id="IPR015797">
    <property type="entry name" value="NUDIX_hydrolase-like_dom_sf"/>
</dbReference>
<evidence type="ECO:0000256" key="6">
    <source>
        <dbReference type="ARBA" id="ARBA00022801"/>
    </source>
</evidence>
<comment type="cofactor">
    <cofactor evidence="1">
        <name>Mg(2+)</name>
        <dbReference type="ChEBI" id="CHEBI:18420"/>
    </cofactor>
</comment>
<evidence type="ECO:0000256" key="7">
    <source>
        <dbReference type="ARBA" id="ARBA00022842"/>
    </source>
</evidence>
<sequence length="305" mass="32391">MTTLRGPHLLTPLTRTGTDRDALRRAEPGILEPGPDARYVLTRGGAVAVAGAQELLLSRELPPAARDSVLVHLGSMDGLRCIGAEVAEPAAGTAAPQGLDLGWQELRTAGAHLEPAHLALALTAISMIAWHRSTRRCPACGEALVAQRGGWELRCTGCGELQFPRTDPAVIMAVRDESDRLLLARSARAQHTFHSVLAGFVEPGESIEAAVAREVEEEVSLHVESVEYVGSQPWPFPRSLMLGFRAWASSATPIVLADGEIASAQWVTREELSRALVEGAIALPGPASLGHALIADWYGAPLPPS</sequence>
<dbReference type="PROSITE" id="PS51462">
    <property type="entry name" value="NUDIX"/>
    <property type="match status" value="1"/>
</dbReference>
<evidence type="ECO:0000256" key="9">
    <source>
        <dbReference type="ARBA" id="ARBA00023679"/>
    </source>
</evidence>
<dbReference type="InterPro" id="IPR049734">
    <property type="entry name" value="NudC-like_C"/>
</dbReference>
<dbReference type="InterPro" id="IPR050241">
    <property type="entry name" value="NAD-cap_RNA_hydrolase_NudC"/>
</dbReference>
<dbReference type="GO" id="GO:0016787">
    <property type="term" value="F:hydrolase activity"/>
    <property type="evidence" value="ECO:0007669"/>
    <property type="project" value="UniProtKB-KW"/>
</dbReference>
<dbReference type="Pfam" id="PF09296">
    <property type="entry name" value="NUDIX-like"/>
    <property type="match status" value="1"/>
</dbReference>
<name>A0ABT0QWH4_9MICO</name>
<dbReference type="Proteomes" id="UP001203761">
    <property type="component" value="Unassembled WGS sequence"/>
</dbReference>
<evidence type="ECO:0000256" key="2">
    <source>
        <dbReference type="ARBA" id="ARBA00001947"/>
    </source>
</evidence>
<evidence type="ECO:0000256" key="1">
    <source>
        <dbReference type="ARBA" id="ARBA00001946"/>
    </source>
</evidence>
<reference evidence="11" key="1">
    <citation type="submission" date="2022-02" db="EMBL/GenBank/DDBJ databases">
        <authorList>
            <person name="Lee M."/>
            <person name="Kim S.-J."/>
            <person name="Jung M.-Y."/>
        </authorList>
    </citation>
    <scope>NUCLEOTIDE SEQUENCE</scope>
    <source>
        <strain evidence="11">JHP9</strain>
    </source>
</reference>
<evidence type="ECO:0000259" key="10">
    <source>
        <dbReference type="PROSITE" id="PS51462"/>
    </source>
</evidence>
<dbReference type="Gene3D" id="3.90.79.10">
    <property type="entry name" value="Nucleoside Triphosphate Pyrophosphohydrolase"/>
    <property type="match status" value="1"/>
</dbReference>